<sequence>LAAFAQARAPHVGFLIPTNESTGRLSTGTLVHIRIDRQTAPNWQRQVREQKISGDMFLTSLLRIRDSGISGITVHQLVAAAERVSAPDNCEFGECLPWVMRAVAQLGSEGLVHVTDLDALAEEFREVSKGNRDYARRDRFPNTTVSSYCK</sequence>
<dbReference type="Proteomes" id="UP001215280">
    <property type="component" value="Unassembled WGS sequence"/>
</dbReference>
<dbReference type="AlphaFoldDB" id="A0AAD7IXX5"/>
<reference evidence="1" key="1">
    <citation type="submission" date="2023-03" db="EMBL/GenBank/DDBJ databases">
        <title>Massive genome expansion in bonnet fungi (Mycena s.s.) driven by repeated elements and novel gene families across ecological guilds.</title>
        <authorList>
            <consortium name="Lawrence Berkeley National Laboratory"/>
            <person name="Harder C.B."/>
            <person name="Miyauchi S."/>
            <person name="Viragh M."/>
            <person name="Kuo A."/>
            <person name="Thoen E."/>
            <person name="Andreopoulos B."/>
            <person name="Lu D."/>
            <person name="Skrede I."/>
            <person name="Drula E."/>
            <person name="Henrissat B."/>
            <person name="Morin E."/>
            <person name="Kohler A."/>
            <person name="Barry K."/>
            <person name="LaButti K."/>
            <person name="Morin E."/>
            <person name="Salamov A."/>
            <person name="Lipzen A."/>
            <person name="Mereny Z."/>
            <person name="Hegedus B."/>
            <person name="Baldrian P."/>
            <person name="Stursova M."/>
            <person name="Weitz H."/>
            <person name="Taylor A."/>
            <person name="Grigoriev I.V."/>
            <person name="Nagy L.G."/>
            <person name="Martin F."/>
            <person name="Kauserud H."/>
        </authorList>
    </citation>
    <scope>NUCLEOTIDE SEQUENCE</scope>
    <source>
        <strain evidence="1">CBHHK188m</strain>
    </source>
</reference>
<gene>
    <name evidence="1" type="ORF">DFH07DRAFT_744697</name>
</gene>
<keyword evidence="2" id="KW-1185">Reference proteome</keyword>
<accession>A0AAD7IXX5</accession>
<organism evidence="1 2">
    <name type="scientific">Mycena maculata</name>
    <dbReference type="NCBI Taxonomy" id="230809"/>
    <lineage>
        <taxon>Eukaryota</taxon>
        <taxon>Fungi</taxon>
        <taxon>Dikarya</taxon>
        <taxon>Basidiomycota</taxon>
        <taxon>Agaricomycotina</taxon>
        <taxon>Agaricomycetes</taxon>
        <taxon>Agaricomycetidae</taxon>
        <taxon>Agaricales</taxon>
        <taxon>Marasmiineae</taxon>
        <taxon>Mycenaceae</taxon>
        <taxon>Mycena</taxon>
    </lineage>
</organism>
<evidence type="ECO:0000313" key="1">
    <source>
        <dbReference type="EMBL" id="KAJ7752831.1"/>
    </source>
</evidence>
<evidence type="ECO:0000313" key="2">
    <source>
        <dbReference type="Proteomes" id="UP001215280"/>
    </source>
</evidence>
<name>A0AAD7IXX5_9AGAR</name>
<feature type="non-terminal residue" evidence="1">
    <location>
        <position position="150"/>
    </location>
</feature>
<proteinExistence type="predicted"/>
<dbReference type="EMBL" id="JARJLG010000073">
    <property type="protein sequence ID" value="KAJ7752831.1"/>
    <property type="molecule type" value="Genomic_DNA"/>
</dbReference>
<protein>
    <submittedName>
        <fullName evidence="1">Uncharacterized protein</fullName>
    </submittedName>
</protein>
<comment type="caution">
    <text evidence="1">The sequence shown here is derived from an EMBL/GenBank/DDBJ whole genome shotgun (WGS) entry which is preliminary data.</text>
</comment>